<dbReference type="EMBL" id="JABBJH010000026">
    <property type="protein sequence ID" value="NMK39947.1"/>
    <property type="molecule type" value="Genomic_DNA"/>
</dbReference>
<gene>
    <name evidence="2" type="ORF">HG933_11345</name>
</gene>
<evidence type="ECO:0000313" key="3">
    <source>
        <dbReference type="Proteomes" id="UP000536773"/>
    </source>
</evidence>
<evidence type="ECO:0000313" key="2">
    <source>
        <dbReference type="EMBL" id="NMK39947.1"/>
    </source>
</evidence>
<comment type="caution">
    <text evidence="2">The sequence shown here is derived from an EMBL/GenBank/DDBJ whole genome shotgun (WGS) entry which is preliminary data.</text>
</comment>
<dbReference type="AlphaFoldDB" id="A0A848EWY2"/>
<dbReference type="GO" id="GO:0006259">
    <property type="term" value="P:DNA metabolic process"/>
    <property type="evidence" value="ECO:0007669"/>
    <property type="project" value="InterPro"/>
</dbReference>
<name>A0A848EWY2_MEGEL</name>
<evidence type="ECO:0000256" key="1">
    <source>
        <dbReference type="SAM" id="MobiDB-lite"/>
    </source>
</evidence>
<dbReference type="Proteomes" id="UP000536773">
    <property type="component" value="Unassembled WGS sequence"/>
</dbReference>
<dbReference type="NCBIfam" id="TIGR00616">
    <property type="entry name" value="rect"/>
    <property type="match status" value="1"/>
</dbReference>
<organism evidence="2 3">
    <name type="scientific">Megasphaera elsdenii</name>
    <dbReference type="NCBI Taxonomy" id="907"/>
    <lineage>
        <taxon>Bacteria</taxon>
        <taxon>Bacillati</taxon>
        <taxon>Bacillota</taxon>
        <taxon>Negativicutes</taxon>
        <taxon>Veillonellales</taxon>
        <taxon>Veillonellaceae</taxon>
        <taxon>Megasphaera</taxon>
    </lineage>
</organism>
<proteinExistence type="predicted"/>
<dbReference type="InterPro" id="IPR018330">
    <property type="entry name" value="RecT_fam"/>
</dbReference>
<protein>
    <submittedName>
        <fullName evidence="2">Recombinase RecT</fullName>
    </submittedName>
</protein>
<feature type="compositionally biased region" description="Basic and acidic residues" evidence="1">
    <location>
        <begin position="272"/>
        <end position="284"/>
    </location>
</feature>
<dbReference type="GO" id="GO:0003677">
    <property type="term" value="F:DNA binding"/>
    <property type="evidence" value="ECO:0007669"/>
    <property type="project" value="InterPro"/>
</dbReference>
<sequence length="296" mass="33192">MNTKGGLTKKTAQVQQMQQKDTSLKGLIKAMEPQIKKALPSVLTPERFTRMVFTALSTNPQLQQCTPASFLGAMMQAAQLGVEPNTPIGQAYLIPYRNKGKLECQFQLGYKGMIDLAYRSGDIKDIQAHEVYENDLFEYEYGLEPKLRHVPAIKDRGDVIMYYAVFHMTNGGYGFEVMSKEDIIQHAKKTSQSFSSSYSPWNKYFGEMAKKTVIKKVLKYAPVKTEFVRAIAADETIKSTLSEHMVDEEDETVTIDTEAETMPADETVPDGVDPKTGEVKKQTTQDDAILEASLDM</sequence>
<dbReference type="Pfam" id="PF03837">
    <property type="entry name" value="RecT"/>
    <property type="match status" value="1"/>
</dbReference>
<dbReference type="InterPro" id="IPR004590">
    <property type="entry name" value="ssDNA_annealing_RecT"/>
</dbReference>
<feature type="region of interest" description="Disordered" evidence="1">
    <location>
        <begin position="257"/>
        <end position="296"/>
    </location>
</feature>
<accession>A0A848EWY2</accession>
<reference evidence="2 3" key="1">
    <citation type="submission" date="2020-04" db="EMBL/GenBank/DDBJ databases">
        <authorList>
            <person name="Hitch T.C.A."/>
            <person name="Wylensek D."/>
            <person name="Clavel T."/>
        </authorList>
    </citation>
    <scope>NUCLEOTIDE SEQUENCE [LARGE SCALE GENOMIC DNA]</scope>
    <source>
        <strain evidence="2 3">WCA-386-APC-2A</strain>
    </source>
</reference>
<dbReference type="RefSeq" id="WP_169014012.1">
    <property type="nucleotide sequence ID" value="NZ_JABBJH010000026.1"/>
</dbReference>